<comment type="caution">
    <text evidence="3">The sequence shown here is derived from an EMBL/GenBank/DDBJ whole genome shotgun (WGS) entry which is preliminary data.</text>
</comment>
<dbReference type="Pfam" id="PF13432">
    <property type="entry name" value="TPR_16"/>
    <property type="match status" value="1"/>
</dbReference>
<evidence type="ECO:0000256" key="1">
    <source>
        <dbReference type="PROSITE-ProRule" id="PRU00339"/>
    </source>
</evidence>
<gene>
    <name evidence="3" type="ORF">DGD08_08010</name>
</gene>
<sequence length="728" mass="77090">MSTAARIEELRKKFDENPRRYFAPLANELRKAGDLTQAIALCREHLPKQPGHMSGYIVFGQALYESDALDDARSVFEQALALDPENLIALRHLGDIARRQGDPLSARRWYERVLDADPRNDDIAAQLAALATPAFPMRSIPTPGVAMPVIQAALPDMRPVSFTPSVPVPMIGMVVPTPDAALRAIDFDEVNARLRTPLVPSISQRTPATPVPVVTAPTGAAPAPTHDLLDLDAMEVAGDDLLRTVTPAASTDTEDDSDPFAFAGEINRGDVATESVVDGSADADAALDEMSFEEGLAAPDWPDTSELVARVVTPRSVTPPFVDIPVEAVHAFGREASDPVELSLPEPEPDIADEDLTTVVLGGDERLTDGLVEPVVNAKISGVHAAIADIETDIDADLDFGADAGSDADLPWLLPAETPADDVVEPVDAAVLEHEEALLSEVVPEALPETVSEALPEALTDFETYGDYSGEGIALEEGFEPEEEEEVPSQAFVTETMGELLVTQGFIERAISVYEELVRRRPYDPMLSSRLMELREQVQVPTPPAVATDVAIAPPVMAATAVFTARERFAALAARRVPRRTPRASVAVSAPDDGLASLFGSSTSQSDDVAARALADAFSPHPIEDATDTDSFFAASDVSSRTPARGTPARGTPAYGAVAEGAVAHGSDTQDAASTESASGAFSFDRFFPDPATQQAAADAAPERSAAPSAATDDLAQFSAWLKGLGNA</sequence>
<evidence type="ECO:0000256" key="2">
    <source>
        <dbReference type="SAM" id="MobiDB-lite"/>
    </source>
</evidence>
<dbReference type="AlphaFoldDB" id="A0A3D4V8J3"/>
<protein>
    <recommendedName>
        <fullName evidence="5">Tetratricopeptide repeat protein</fullName>
    </recommendedName>
</protein>
<dbReference type="PROSITE" id="PS50005">
    <property type="entry name" value="TPR"/>
    <property type="match status" value="2"/>
</dbReference>
<dbReference type="Gene3D" id="1.25.40.10">
    <property type="entry name" value="Tetratricopeptide repeat domain"/>
    <property type="match status" value="1"/>
</dbReference>
<dbReference type="SUPFAM" id="SSF48452">
    <property type="entry name" value="TPR-like"/>
    <property type="match status" value="1"/>
</dbReference>
<organism evidence="3 4">
    <name type="scientific">Gemmatimonas aurantiaca</name>
    <dbReference type="NCBI Taxonomy" id="173480"/>
    <lineage>
        <taxon>Bacteria</taxon>
        <taxon>Pseudomonadati</taxon>
        <taxon>Gemmatimonadota</taxon>
        <taxon>Gemmatimonadia</taxon>
        <taxon>Gemmatimonadales</taxon>
        <taxon>Gemmatimonadaceae</taxon>
        <taxon>Gemmatimonas</taxon>
    </lineage>
</organism>
<keyword evidence="1" id="KW-0802">TPR repeat</keyword>
<dbReference type="OMA" id="LASPHEY"/>
<dbReference type="Proteomes" id="UP000264071">
    <property type="component" value="Unassembled WGS sequence"/>
</dbReference>
<name>A0A3D4V8J3_9BACT</name>
<evidence type="ECO:0000313" key="4">
    <source>
        <dbReference type="Proteomes" id="UP000264071"/>
    </source>
</evidence>
<feature type="repeat" description="TPR" evidence="1">
    <location>
        <begin position="53"/>
        <end position="86"/>
    </location>
</feature>
<dbReference type="InterPro" id="IPR011990">
    <property type="entry name" value="TPR-like_helical_dom_sf"/>
</dbReference>
<accession>A0A3D4V8J3</accession>
<dbReference type="EMBL" id="DPIY01000007">
    <property type="protein sequence ID" value="HCT57144.1"/>
    <property type="molecule type" value="Genomic_DNA"/>
</dbReference>
<proteinExistence type="predicted"/>
<feature type="region of interest" description="Disordered" evidence="2">
    <location>
        <begin position="692"/>
        <end position="712"/>
    </location>
</feature>
<feature type="repeat" description="TPR" evidence="1">
    <location>
        <begin position="87"/>
        <end position="120"/>
    </location>
</feature>
<dbReference type="SMART" id="SM00028">
    <property type="entry name" value="TPR"/>
    <property type="match status" value="3"/>
</dbReference>
<evidence type="ECO:0008006" key="5">
    <source>
        <dbReference type="Google" id="ProtNLM"/>
    </source>
</evidence>
<dbReference type="InterPro" id="IPR019734">
    <property type="entry name" value="TPR_rpt"/>
</dbReference>
<evidence type="ECO:0000313" key="3">
    <source>
        <dbReference type="EMBL" id="HCT57144.1"/>
    </source>
</evidence>
<reference evidence="3 4" key="1">
    <citation type="journal article" date="2018" name="Nat. Biotechnol.">
        <title>A standardized bacterial taxonomy based on genome phylogeny substantially revises the tree of life.</title>
        <authorList>
            <person name="Parks D.H."/>
            <person name="Chuvochina M."/>
            <person name="Waite D.W."/>
            <person name="Rinke C."/>
            <person name="Skarshewski A."/>
            <person name="Chaumeil P.A."/>
            <person name="Hugenholtz P."/>
        </authorList>
    </citation>
    <scope>NUCLEOTIDE SEQUENCE [LARGE SCALE GENOMIC DNA]</scope>
    <source>
        <strain evidence="3">UBA8844</strain>
    </source>
</reference>